<evidence type="ECO:0000256" key="6">
    <source>
        <dbReference type="SAM" id="Phobius"/>
    </source>
</evidence>
<evidence type="ECO:0000256" key="4">
    <source>
        <dbReference type="ARBA" id="ARBA00022989"/>
    </source>
</evidence>
<feature type="transmembrane region" description="Helical" evidence="6">
    <location>
        <begin position="91"/>
        <end position="111"/>
    </location>
</feature>
<dbReference type="EMBL" id="FOHU01000002">
    <property type="protein sequence ID" value="SES89230.1"/>
    <property type="molecule type" value="Genomic_DNA"/>
</dbReference>
<evidence type="ECO:0000256" key="2">
    <source>
        <dbReference type="ARBA" id="ARBA00007349"/>
    </source>
</evidence>
<keyword evidence="5 6" id="KW-0472">Membrane</keyword>
<keyword evidence="4 6" id="KW-1133">Transmembrane helix</keyword>
<dbReference type="OrthoDB" id="9156049at2"/>
<feature type="transmembrane region" description="Helical" evidence="6">
    <location>
        <begin position="181"/>
        <end position="201"/>
    </location>
</feature>
<dbReference type="GO" id="GO:0005886">
    <property type="term" value="C:plasma membrane"/>
    <property type="evidence" value="ECO:0007669"/>
    <property type="project" value="TreeGrafter"/>
</dbReference>
<feature type="transmembrane region" description="Helical" evidence="6">
    <location>
        <begin position="278"/>
        <end position="295"/>
    </location>
</feature>
<sequence length="478" mass="50126">MTTDEVKQKPIGSKDTKKLVILIVVMICIAIAAFLPPPEGLGDKGLIMLSIAMGAAILWMTEALTIGVTGLFIIFLQSIFGILPLTQGLAYIAHPVNAVVLVGYLLAGALVNSGMDRRLSLTIISKMGEKTSQLILGIMIATAFLSMWMSNTATTAIMVPIATGILTMAGAKPLKSNFGKALFISIAFAANIGGMGTPTGTPANPIAIALLNNLAGIQLTFLDWTARALPLVILLIPAAWMIVQKVYPLEIKVVEGGLDAVKKQLKEMGPLQREEKRVVVLFISAVTLWLMDSFISLPSDWLYIVAVLLTIIIVTPKVGFMPWQEAQKLIGWDVLFLVGGGLSMGAGLKATGAIDWIAGILSSGMGSMPESIAIGLISAATGLGITIFCSLSGTATTFVPVAIGLALSFGWDPIAFAVAAGLSSSFAFLLPANAAPNAVAYGSGYFKTIDMFKAGVVMIIASIVIQGILAGFLLPLIF</sequence>
<feature type="transmembrane region" description="Helical" evidence="6">
    <location>
        <begin position="332"/>
        <end position="354"/>
    </location>
</feature>
<dbReference type="Pfam" id="PF00939">
    <property type="entry name" value="Na_sulph_symp"/>
    <property type="match status" value="1"/>
</dbReference>
<feature type="transmembrane region" description="Helical" evidence="6">
    <location>
        <begin position="301"/>
        <end position="320"/>
    </location>
</feature>
<dbReference type="STRING" id="426128.SAMN05660297_00888"/>
<protein>
    <submittedName>
        <fullName evidence="7">Solute carrier family 13 (Sodium-dependent dicarboxylate transporter), member 2/3/5</fullName>
    </submittedName>
</protein>
<evidence type="ECO:0000256" key="3">
    <source>
        <dbReference type="ARBA" id="ARBA00022692"/>
    </source>
</evidence>
<dbReference type="Proteomes" id="UP000199568">
    <property type="component" value="Unassembled WGS sequence"/>
</dbReference>
<evidence type="ECO:0000313" key="8">
    <source>
        <dbReference type="Proteomes" id="UP000199568"/>
    </source>
</evidence>
<dbReference type="PIRSF" id="PIRSF002457">
    <property type="entry name" value="DASS"/>
    <property type="match status" value="1"/>
</dbReference>
<evidence type="ECO:0000256" key="5">
    <source>
        <dbReference type="ARBA" id="ARBA00023136"/>
    </source>
</evidence>
<proteinExistence type="inferred from homology"/>
<dbReference type="NCBIfam" id="TIGR00785">
    <property type="entry name" value="dass"/>
    <property type="match status" value="1"/>
</dbReference>
<organism evidence="7 8">
    <name type="scientific">Natronincola peptidivorans</name>
    <dbReference type="NCBI Taxonomy" id="426128"/>
    <lineage>
        <taxon>Bacteria</taxon>
        <taxon>Bacillati</taxon>
        <taxon>Bacillota</taxon>
        <taxon>Clostridia</taxon>
        <taxon>Peptostreptococcales</taxon>
        <taxon>Natronincolaceae</taxon>
        <taxon>Natronincola</taxon>
    </lineage>
</organism>
<comment type="similarity">
    <text evidence="2">Belongs to the SLC13A/DASS transporter (TC 2.A.47) family. DIT1 subfamily.</text>
</comment>
<evidence type="ECO:0000313" key="7">
    <source>
        <dbReference type="EMBL" id="SES89230.1"/>
    </source>
</evidence>
<keyword evidence="8" id="KW-1185">Reference proteome</keyword>
<feature type="transmembrane region" description="Helical" evidence="6">
    <location>
        <begin position="454"/>
        <end position="477"/>
    </location>
</feature>
<dbReference type="RefSeq" id="WP_090439876.1">
    <property type="nucleotide sequence ID" value="NZ_FOHU01000002.1"/>
</dbReference>
<evidence type="ECO:0000256" key="1">
    <source>
        <dbReference type="ARBA" id="ARBA00004141"/>
    </source>
</evidence>
<comment type="subcellular location">
    <subcellularLocation>
        <location evidence="1">Membrane</location>
        <topology evidence="1">Multi-pass membrane protein</topology>
    </subcellularLocation>
</comment>
<dbReference type="InterPro" id="IPR001898">
    <property type="entry name" value="SLC13A/DASS"/>
</dbReference>
<reference evidence="7 8" key="1">
    <citation type="submission" date="2016-10" db="EMBL/GenBank/DDBJ databases">
        <authorList>
            <person name="de Groot N.N."/>
        </authorList>
    </citation>
    <scope>NUCLEOTIDE SEQUENCE [LARGE SCALE GENOMIC DNA]</scope>
    <source>
        <strain evidence="7 8">DSM 18979</strain>
    </source>
</reference>
<keyword evidence="3 6" id="KW-0812">Transmembrane</keyword>
<feature type="transmembrane region" description="Helical" evidence="6">
    <location>
        <begin position="221"/>
        <end position="243"/>
    </location>
</feature>
<feature type="transmembrane region" description="Helical" evidence="6">
    <location>
        <begin position="374"/>
        <end position="407"/>
    </location>
</feature>
<dbReference type="InterPro" id="IPR030676">
    <property type="entry name" value="CitT-rel"/>
</dbReference>
<dbReference type="AlphaFoldDB" id="A0A1I0A559"/>
<gene>
    <name evidence="7" type="ORF">SAMN05660297_00888</name>
</gene>
<dbReference type="GO" id="GO:0022857">
    <property type="term" value="F:transmembrane transporter activity"/>
    <property type="evidence" value="ECO:0007669"/>
    <property type="project" value="InterPro"/>
</dbReference>
<feature type="transmembrane region" description="Helical" evidence="6">
    <location>
        <begin position="155"/>
        <end position="174"/>
    </location>
</feature>
<feature type="transmembrane region" description="Helical" evidence="6">
    <location>
        <begin position="19"/>
        <end position="35"/>
    </location>
</feature>
<name>A0A1I0A559_9FIRM</name>
<accession>A0A1I0A559</accession>
<dbReference type="PANTHER" id="PTHR10283">
    <property type="entry name" value="SOLUTE CARRIER FAMILY 13 MEMBER"/>
    <property type="match status" value="1"/>
</dbReference>